<gene>
    <name evidence="1" type="ORF">MLD38_033091</name>
</gene>
<accession>A0ACB9M7Q6</accession>
<sequence length="791" mass="88349">MGDSEMVTTPTTAHMDYSAVPHDSASYGDGNPSNIHEDGVSGAAVLDVEFNSSGQASFFRTTREGNLASEAGRQGLSGQDSALAVASKGDANPSANGIVASHDANAAGADQTLEDASGLSAEEGRLWSIVRANSLDFDAWVALIEETEKAAAGNILKIRRVYDSFLAEFPLCYGYWKKYAEHEAAGSTEKAIEVYERAVLGVTYSVDIWLHYCRFSITKCEDPEVIRRLFERGLAYVGTDYLSYSLWDEYIEYEYKQQEWCRLAVIYTRIFESPILYLDKYFNSFKELAANRPLSELRTVEEATAAESIVQDAGDPVDNGEFLVEATEQTPKPVSAGLTEAQQLEKYIAIREEMYKKAKEFDSKIVGFETAIGRPYFHVKPLNVAELENWHNFLNFIEREGDFAKVFKLYERCLIACASYPEFWIRYVKCMEAHGSMDLAENALLRATQVFMKRQPEIHLFSAWFKEHHGDVDGARAAYQLVLTEISPGLLEAIIKHANMEHRQGNIDDALAVYEQAIAVEKGKEHSQPLPVLFAQYARFLYLAPGKYEKAREILVEAPEHVQLSKPFLETMICLETVLPYPKRIEYLDTLMEKFLTTNVDGLNSASLVDREELSSIFLEFLDLVGEVNIIKKAYDRHLKLFSNGRANSQYKKRHAEDFLQPDKAKLMNSDAFVSSSIPSMGTYPNIQGQWTTGYGLQQTWPTVTQTPVQQWNPGYAQQPAAYSGYSSSYATPQVPASVPQPAAYGAYPPTYPAQAAPQQNYVQPAATAVAAAAPQQATSAPQVYYGTSYY</sequence>
<comment type="caution">
    <text evidence="1">The sequence shown here is derived from an EMBL/GenBank/DDBJ whole genome shotgun (WGS) entry which is preliminary data.</text>
</comment>
<reference evidence="2" key="1">
    <citation type="journal article" date="2023" name="Front. Plant Sci.">
        <title>Chromosomal-level genome assembly of Melastoma candidum provides insights into trichome evolution.</title>
        <authorList>
            <person name="Zhong Y."/>
            <person name="Wu W."/>
            <person name="Sun C."/>
            <person name="Zou P."/>
            <person name="Liu Y."/>
            <person name="Dai S."/>
            <person name="Zhou R."/>
        </authorList>
    </citation>
    <scope>NUCLEOTIDE SEQUENCE [LARGE SCALE GENOMIC DNA]</scope>
</reference>
<organism evidence="1 2">
    <name type="scientific">Melastoma candidum</name>
    <dbReference type="NCBI Taxonomy" id="119954"/>
    <lineage>
        <taxon>Eukaryota</taxon>
        <taxon>Viridiplantae</taxon>
        <taxon>Streptophyta</taxon>
        <taxon>Embryophyta</taxon>
        <taxon>Tracheophyta</taxon>
        <taxon>Spermatophyta</taxon>
        <taxon>Magnoliopsida</taxon>
        <taxon>eudicotyledons</taxon>
        <taxon>Gunneridae</taxon>
        <taxon>Pentapetalae</taxon>
        <taxon>rosids</taxon>
        <taxon>malvids</taxon>
        <taxon>Myrtales</taxon>
        <taxon>Melastomataceae</taxon>
        <taxon>Melastomatoideae</taxon>
        <taxon>Melastomateae</taxon>
        <taxon>Melastoma</taxon>
    </lineage>
</organism>
<name>A0ACB9M7Q6_9MYRT</name>
<evidence type="ECO:0000313" key="2">
    <source>
        <dbReference type="Proteomes" id="UP001057402"/>
    </source>
</evidence>
<protein>
    <submittedName>
        <fullName evidence="1">Uncharacterized protein</fullName>
    </submittedName>
</protein>
<keyword evidence="2" id="KW-1185">Reference proteome</keyword>
<evidence type="ECO:0000313" key="1">
    <source>
        <dbReference type="EMBL" id="KAI4319502.1"/>
    </source>
</evidence>
<proteinExistence type="predicted"/>
<dbReference type="Proteomes" id="UP001057402">
    <property type="component" value="Chromosome 10"/>
</dbReference>
<dbReference type="EMBL" id="CM042889">
    <property type="protein sequence ID" value="KAI4319502.1"/>
    <property type="molecule type" value="Genomic_DNA"/>
</dbReference>